<accession>A0A9X2AA02</accession>
<reference evidence="2" key="1">
    <citation type="submission" date="2022-03" db="EMBL/GenBank/DDBJ databases">
        <title>Gramella crocea sp. nov., isolated from activated sludge of a seafood processing plant.</title>
        <authorList>
            <person name="Zhang X."/>
        </authorList>
    </citation>
    <scope>NUCLEOTIDE SEQUENCE</scope>
    <source>
        <strain evidence="2">YJ019</strain>
    </source>
</reference>
<gene>
    <name evidence="2" type="ORF">ML462_05745</name>
</gene>
<name>A0A9X2AA02_9FLAO</name>
<dbReference type="AlphaFoldDB" id="A0A9X2AA02"/>
<dbReference type="EMBL" id="JAKVTV010000001">
    <property type="protein sequence ID" value="MCH4822671.1"/>
    <property type="molecule type" value="Genomic_DNA"/>
</dbReference>
<protein>
    <submittedName>
        <fullName evidence="2">Uncharacterized protein</fullName>
    </submittedName>
</protein>
<sequence>MIRKYSPAFLLFFLIFNFQNAVGQNYQREVLNELLDFHSTPKEIAYLHLNKSILLQGEQLGVSAYVMLQKDFEPSLETTNLYIQVKDSNDVVIKEKMLLIDRGTGAGTIDIDSTLTNGTYSIVAFTNWMRNFKQQYFFTEKIQIVESNLGFEEKKIDNLQKIDAQFLPESGHLLKNTVNNLGIAIKDSLGYGLADASVKIKDKGNKIIAETKLNRFGIGSISYTPKIGQEYVALINYKGRDFTENIETEVENQGILIATENKENAVEIVLNTNSETIENFGTDPFVLSIHNPGKATTYQVTFNDETSMSLEVPYTDLNPGINIITLFDQNKRPVAERLFFNYNDLKVEHLEKPVVADQTDSLRLTIPTKKLADSTFLSVSILPENTISDQRNHNIISYMMLQPFVNGTIEDASWYFMDIDSTKRNALDLLLLTQGWSSYDWQKVFNRTQGYNHDFEKYVDFKGVSNNKEDGYQRFLIHASPTNPPTVVEVPEGDDSFTFEAIMPVEGESLFISRIKKNDQLVPAGLSLQFFPNQIEDFNHSGKSLSPRSHFYSIKPDPVFSQFNDFGKGVEQLEVVEIDAVVDKEIKRERKLGAFSYGKVDVLNEDDIYMYQFLSQYLIAKGFLVKETPVGLTVKSPLARGTGSGIFSETDEVDRFDFSELPDQTRIGSNVTIYLDGIPMFDTAMFYLYPLYKVDYIEYSKTGMGAGFMGSGGYIKIYSDFEVSPTKGPSKNRLQKFEFPVSYAVNKKFYIPKYSNTRDEFFQQYGVIDWKSGLVAGENENVSISFKKPKVDFKMIIEGFTAGGDLIYDVKSISIN</sequence>
<feature type="chain" id="PRO_5040735993" evidence="1">
    <location>
        <begin position="22"/>
        <end position="816"/>
    </location>
</feature>
<dbReference type="Proteomes" id="UP001139226">
    <property type="component" value="Unassembled WGS sequence"/>
</dbReference>
<dbReference type="RefSeq" id="WP_240712795.1">
    <property type="nucleotide sequence ID" value="NZ_JAKVTV010000001.1"/>
</dbReference>
<dbReference type="Gene3D" id="2.60.40.1930">
    <property type="match status" value="1"/>
</dbReference>
<evidence type="ECO:0000313" key="3">
    <source>
        <dbReference type="Proteomes" id="UP001139226"/>
    </source>
</evidence>
<proteinExistence type="predicted"/>
<feature type="signal peptide" evidence="1">
    <location>
        <begin position="1"/>
        <end position="21"/>
    </location>
</feature>
<comment type="caution">
    <text evidence="2">The sequence shown here is derived from an EMBL/GenBank/DDBJ whole genome shotgun (WGS) entry which is preliminary data.</text>
</comment>
<keyword evidence="3" id="KW-1185">Reference proteome</keyword>
<evidence type="ECO:0000256" key="1">
    <source>
        <dbReference type="SAM" id="SignalP"/>
    </source>
</evidence>
<organism evidence="2 3">
    <name type="scientific">Christiangramia lutea</name>
    <dbReference type="NCBI Taxonomy" id="1607951"/>
    <lineage>
        <taxon>Bacteria</taxon>
        <taxon>Pseudomonadati</taxon>
        <taxon>Bacteroidota</taxon>
        <taxon>Flavobacteriia</taxon>
        <taxon>Flavobacteriales</taxon>
        <taxon>Flavobacteriaceae</taxon>
        <taxon>Christiangramia</taxon>
    </lineage>
</organism>
<keyword evidence="1" id="KW-0732">Signal</keyword>
<evidence type="ECO:0000313" key="2">
    <source>
        <dbReference type="EMBL" id="MCH4822671.1"/>
    </source>
</evidence>